<evidence type="ECO:0000256" key="1">
    <source>
        <dbReference type="SAM" id="MobiDB-lite"/>
    </source>
</evidence>
<name>L9UED8_9GAMM</name>
<dbReference type="PANTHER" id="PTHR43032">
    <property type="entry name" value="PROTEIN-METHIONINE-SULFOXIDE REDUCTASE"/>
    <property type="match status" value="1"/>
</dbReference>
<comment type="caution">
    <text evidence="3">The sequence shown here is derived from an EMBL/GenBank/DDBJ whole genome shotgun (WGS) entry which is preliminary data.</text>
</comment>
<dbReference type="Gene3D" id="3.90.420.10">
    <property type="entry name" value="Oxidoreductase, molybdopterin-binding domain"/>
    <property type="match status" value="1"/>
</dbReference>
<dbReference type="Proteomes" id="UP000011651">
    <property type="component" value="Unassembled WGS sequence"/>
</dbReference>
<accession>L9UED8</accession>
<dbReference type="InterPro" id="IPR036374">
    <property type="entry name" value="OxRdtase_Mopterin-bd_sf"/>
</dbReference>
<reference evidence="3 4" key="1">
    <citation type="journal article" date="2013" name="Genome Announc.">
        <title>Draft Genome of the Marine Gammaproteobacterium Halomonas titanicae.</title>
        <authorList>
            <person name="Sanchez-Porro C."/>
            <person name="de la Haba R.R."/>
            <person name="Cruz-Hernandez N."/>
            <person name="Gonzalez J.M."/>
            <person name="Reyes-Guirao C."/>
            <person name="Navarro-Sampedro L."/>
            <person name="Carballo M."/>
            <person name="Ventosa A."/>
        </authorList>
    </citation>
    <scope>NUCLEOTIDE SEQUENCE [LARGE SCALE GENOMIC DNA]</scope>
    <source>
        <strain evidence="3 4">BH1</strain>
    </source>
</reference>
<protein>
    <submittedName>
        <fullName evidence="3">Oxidoreductase, molybdopterin-binding domain</fullName>
    </submittedName>
</protein>
<sequence length="273" mass="30597">MTDRSLGMTDSNTRLSTSPAPDRARRRLLGGLCALGAGTFLTGCDRLSESAPVRAALSNVEQLSYKAQRLIASRQALAKEFDESQIAPVFRPNGTTNPQEDYYRAWVENGFADWRLTIDGLVEEPMTLSLLALREMASRTQITRHDCVEGWSCIGQWTGVPLADLLDRVRPADTARFVVFHCADHTYGGSDLYYESLDMIEAYHPQTLLAYDLNGEPLPVANGAPIRLRAERQLGYKQAKYVMRVELVESFKQLHGGKGGYWEDRGYDWWAGI</sequence>
<proteinExistence type="predicted"/>
<feature type="domain" description="Oxidoreductase molybdopterin-binding" evidence="2">
    <location>
        <begin position="112"/>
        <end position="250"/>
    </location>
</feature>
<evidence type="ECO:0000313" key="3">
    <source>
        <dbReference type="EMBL" id="ELY22583.1"/>
    </source>
</evidence>
<feature type="compositionally biased region" description="Polar residues" evidence="1">
    <location>
        <begin position="8"/>
        <end position="19"/>
    </location>
</feature>
<evidence type="ECO:0000259" key="2">
    <source>
        <dbReference type="Pfam" id="PF00174"/>
    </source>
</evidence>
<organism evidence="3 4">
    <name type="scientific">Vreelandella titanicae BH1</name>
    <dbReference type="NCBI Taxonomy" id="1204738"/>
    <lineage>
        <taxon>Bacteria</taxon>
        <taxon>Pseudomonadati</taxon>
        <taxon>Pseudomonadota</taxon>
        <taxon>Gammaproteobacteria</taxon>
        <taxon>Oceanospirillales</taxon>
        <taxon>Halomonadaceae</taxon>
        <taxon>Vreelandella</taxon>
    </lineage>
</organism>
<gene>
    <name evidence="3" type="ORF">HALTITAN_0198</name>
</gene>
<dbReference type="PATRIC" id="fig|1204738.3.peg.282"/>
<dbReference type="EMBL" id="AOPO01000001">
    <property type="protein sequence ID" value="ELY22583.1"/>
    <property type="molecule type" value="Genomic_DNA"/>
</dbReference>
<feature type="region of interest" description="Disordered" evidence="1">
    <location>
        <begin position="1"/>
        <end position="21"/>
    </location>
</feature>
<dbReference type="CDD" id="cd02108">
    <property type="entry name" value="bact_SO_family_Moco"/>
    <property type="match status" value="1"/>
</dbReference>
<dbReference type="SUPFAM" id="SSF56524">
    <property type="entry name" value="Oxidoreductase molybdopterin-binding domain"/>
    <property type="match status" value="1"/>
</dbReference>
<dbReference type="InterPro" id="IPR000572">
    <property type="entry name" value="OxRdtase_Mopterin-bd_dom"/>
</dbReference>
<dbReference type="AlphaFoldDB" id="L9UED8"/>
<dbReference type="Pfam" id="PF00174">
    <property type="entry name" value="Oxidored_molyb"/>
    <property type="match status" value="1"/>
</dbReference>
<dbReference type="PANTHER" id="PTHR43032:SF2">
    <property type="entry name" value="BLL0505 PROTEIN"/>
    <property type="match status" value="1"/>
</dbReference>
<evidence type="ECO:0000313" key="4">
    <source>
        <dbReference type="Proteomes" id="UP000011651"/>
    </source>
</evidence>